<accession>A0ABW0YDM0</accession>
<keyword evidence="2" id="KW-1185">Reference proteome</keyword>
<dbReference type="Proteomes" id="UP001596132">
    <property type="component" value="Unassembled WGS sequence"/>
</dbReference>
<organism evidence="1 2">
    <name type="scientific">Aeromonas eucrenophila</name>
    <dbReference type="NCBI Taxonomy" id="649"/>
    <lineage>
        <taxon>Bacteria</taxon>
        <taxon>Pseudomonadati</taxon>
        <taxon>Pseudomonadota</taxon>
        <taxon>Gammaproteobacteria</taxon>
        <taxon>Aeromonadales</taxon>
        <taxon>Aeromonadaceae</taxon>
        <taxon>Aeromonas</taxon>
    </lineage>
</organism>
<dbReference type="RefSeq" id="WP_042644128.1">
    <property type="nucleotide sequence ID" value="NZ_CDDF01000017.1"/>
</dbReference>
<gene>
    <name evidence="1" type="ORF">ACFPVW_06240</name>
</gene>
<sequence>MDKHHILTEEELAMLRDLGGAEDMAAGQFLRGYLNHPLLSLLQRADPLILEARIAGHQLRFPLSCTDAAEGQVELRIAAPTITELGYPHLRAWRLDEKASLQAADADYEVHSLSLGGLIVEGLPSALAKGDPLSGTLCIEGLPPLPLTGTLIRRIRSRQHRHDWALQFQLETTEREQFRDWLFQRHQEAFIKAYQAD</sequence>
<evidence type="ECO:0000313" key="1">
    <source>
        <dbReference type="EMBL" id="MFC5705674.1"/>
    </source>
</evidence>
<dbReference type="EMBL" id="JBHSPP010000006">
    <property type="protein sequence ID" value="MFC5705674.1"/>
    <property type="molecule type" value="Genomic_DNA"/>
</dbReference>
<proteinExistence type="predicted"/>
<comment type="caution">
    <text evidence="1">The sequence shown here is derived from an EMBL/GenBank/DDBJ whole genome shotgun (WGS) entry which is preliminary data.</text>
</comment>
<evidence type="ECO:0000313" key="2">
    <source>
        <dbReference type="Proteomes" id="UP001596132"/>
    </source>
</evidence>
<protein>
    <submittedName>
        <fullName evidence="1">PilZ domain-containing protein</fullName>
    </submittedName>
</protein>
<name>A0ABW0YDM0_9GAMM</name>
<reference evidence="2" key="1">
    <citation type="journal article" date="2019" name="Int. J. Syst. Evol. Microbiol.">
        <title>The Global Catalogue of Microorganisms (GCM) 10K type strain sequencing project: providing services to taxonomists for standard genome sequencing and annotation.</title>
        <authorList>
            <consortium name="The Broad Institute Genomics Platform"/>
            <consortium name="The Broad Institute Genome Sequencing Center for Infectious Disease"/>
            <person name="Wu L."/>
            <person name="Ma J."/>
        </authorList>
    </citation>
    <scope>NUCLEOTIDE SEQUENCE [LARGE SCALE GENOMIC DNA]</scope>
    <source>
        <strain evidence="2">KCTC 15012</strain>
    </source>
</reference>